<dbReference type="GO" id="GO:0005506">
    <property type="term" value="F:iron ion binding"/>
    <property type="evidence" value="ECO:0007669"/>
    <property type="project" value="InterPro"/>
</dbReference>
<keyword evidence="3 5" id="KW-0479">Metal-binding</keyword>
<dbReference type="InterPro" id="IPR050121">
    <property type="entry name" value="Cytochrome_P450_monoxygenase"/>
</dbReference>
<comment type="caution">
    <text evidence="7">The sequence shown here is derived from an EMBL/GenBank/DDBJ whole genome shotgun (WGS) entry which is preliminary data.</text>
</comment>
<dbReference type="GO" id="GO:0020037">
    <property type="term" value="F:heme binding"/>
    <property type="evidence" value="ECO:0007669"/>
    <property type="project" value="InterPro"/>
</dbReference>
<dbReference type="InterPro" id="IPR001128">
    <property type="entry name" value="Cyt_P450"/>
</dbReference>
<protein>
    <submittedName>
        <fullName evidence="7">Cytochrome P450</fullName>
    </submittedName>
</protein>
<feature type="binding site" description="axial binding residue" evidence="5">
    <location>
        <position position="437"/>
    </location>
    <ligand>
        <name>heme</name>
        <dbReference type="ChEBI" id="CHEBI:30413"/>
    </ligand>
    <ligandPart>
        <name>Fe</name>
        <dbReference type="ChEBI" id="CHEBI:18248"/>
    </ligandPart>
</feature>
<dbReference type="PROSITE" id="PS00086">
    <property type="entry name" value="CYTOCHROME_P450"/>
    <property type="match status" value="1"/>
</dbReference>
<keyword evidence="8" id="KW-1185">Reference proteome</keyword>
<dbReference type="PRINTS" id="PR00463">
    <property type="entry name" value="EP450I"/>
</dbReference>
<dbReference type="Proteomes" id="UP000807353">
    <property type="component" value="Unassembled WGS sequence"/>
</dbReference>
<evidence type="ECO:0000256" key="3">
    <source>
        <dbReference type="ARBA" id="ARBA00022723"/>
    </source>
</evidence>
<dbReference type="Gene3D" id="1.10.630.10">
    <property type="entry name" value="Cytochrome P450"/>
    <property type="match status" value="1"/>
</dbReference>
<dbReference type="AlphaFoldDB" id="A0A9P5XZL7"/>
<name>A0A9P5XZL7_9AGAR</name>
<sequence>MVNGWHLVLCLGLYVFYLTQKILRSPLRKFPGPLLASWTRWYKGYYDVVKDGGFLSHLEDLHRIYGPVVRTGPNELHFTDPKALDIYSVGSKFTKDPFTYAAFGQELSSFGTVDPHFSKARREVLNPLFSRRSILKLENVVQEKVDKLVSRILSYQGVKPCNMSMAFRSAALDIITSYCFAQSFDTLDEPDFRHPLPIAISSAITVIWTLKYFPFLKFISDHAPNWLAVWLLPVTKGYFDIFDQLSHYLDGILANPETLEAAGHETIYHHLLSPNKLHQKIPSKKSLLDESLTLLGAGSETVGSTVTMGVFHVLNNPIVYRKLVQELETSWPDSTVPMTYQALEKLPYLTSVIKESLRLGHGVVTPIPRVVKPTDVQIAGHNIPVDTIVGLGVTFVHLNPDLYPEPKRFWPERWNQPNAKELEMSYLVPFSRGPRMCLGVNLAWCELYLLFGNIFRKIDMEIHNTSLEDFEFRQHWTPIFRNRPFHAVVRARSQTTTE</sequence>
<dbReference type="OrthoDB" id="1470350at2759"/>
<dbReference type="InterPro" id="IPR036396">
    <property type="entry name" value="Cyt_P450_sf"/>
</dbReference>
<dbReference type="GO" id="GO:0004497">
    <property type="term" value="F:monooxygenase activity"/>
    <property type="evidence" value="ECO:0007669"/>
    <property type="project" value="UniProtKB-KW"/>
</dbReference>
<proteinExistence type="inferred from homology"/>
<comment type="similarity">
    <text evidence="6">Belongs to the cytochrome P450 family.</text>
</comment>
<dbReference type="EMBL" id="MU150312">
    <property type="protein sequence ID" value="KAF9459675.1"/>
    <property type="molecule type" value="Genomic_DNA"/>
</dbReference>
<dbReference type="InterPro" id="IPR002401">
    <property type="entry name" value="Cyt_P450_E_grp-I"/>
</dbReference>
<dbReference type="Pfam" id="PF00067">
    <property type="entry name" value="p450"/>
    <property type="match status" value="1"/>
</dbReference>
<gene>
    <name evidence="7" type="ORF">BDZ94DRAFT_1199193</name>
</gene>
<evidence type="ECO:0000256" key="1">
    <source>
        <dbReference type="ARBA" id="ARBA00001971"/>
    </source>
</evidence>
<evidence type="ECO:0000313" key="8">
    <source>
        <dbReference type="Proteomes" id="UP000807353"/>
    </source>
</evidence>
<dbReference type="PANTHER" id="PTHR24305:SF152">
    <property type="entry name" value="P450, PUTATIVE (EUROFUNG)-RELATED"/>
    <property type="match status" value="1"/>
</dbReference>
<organism evidence="7 8">
    <name type="scientific">Collybia nuda</name>
    <dbReference type="NCBI Taxonomy" id="64659"/>
    <lineage>
        <taxon>Eukaryota</taxon>
        <taxon>Fungi</taxon>
        <taxon>Dikarya</taxon>
        <taxon>Basidiomycota</taxon>
        <taxon>Agaricomycotina</taxon>
        <taxon>Agaricomycetes</taxon>
        <taxon>Agaricomycetidae</taxon>
        <taxon>Agaricales</taxon>
        <taxon>Tricholomatineae</taxon>
        <taxon>Clitocybaceae</taxon>
        <taxon>Collybia</taxon>
    </lineage>
</organism>
<comment type="pathway">
    <text evidence="2">Secondary metabolite biosynthesis.</text>
</comment>
<keyword evidence="6" id="KW-0560">Oxidoreductase</keyword>
<dbReference type="SUPFAM" id="SSF48264">
    <property type="entry name" value="Cytochrome P450"/>
    <property type="match status" value="1"/>
</dbReference>
<evidence type="ECO:0000256" key="4">
    <source>
        <dbReference type="ARBA" id="ARBA00023004"/>
    </source>
</evidence>
<dbReference type="InterPro" id="IPR017972">
    <property type="entry name" value="Cyt_P450_CS"/>
</dbReference>
<evidence type="ECO:0000313" key="7">
    <source>
        <dbReference type="EMBL" id="KAF9459675.1"/>
    </source>
</evidence>
<evidence type="ECO:0000256" key="5">
    <source>
        <dbReference type="PIRSR" id="PIRSR602401-1"/>
    </source>
</evidence>
<evidence type="ECO:0000256" key="2">
    <source>
        <dbReference type="ARBA" id="ARBA00005179"/>
    </source>
</evidence>
<dbReference type="CDD" id="cd11062">
    <property type="entry name" value="CYP58-like"/>
    <property type="match status" value="1"/>
</dbReference>
<keyword evidence="6" id="KW-0503">Monooxygenase</keyword>
<accession>A0A9P5XZL7</accession>
<keyword evidence="4 5" id="KW-0408">Iron</keyword>
<dbReference type="PANTHER" id="PTHR24305">
    <property type="entry name" value="CYTOCHROME P450"/>
    <property type="match status" value="1"/>
</dbReference>
<keyword evidence="5 6" id="KW-0349">Heme</keyword>
<reference evidence="7" key="1">
    <citation type="submission" date="2020-11" db="EMBL/GenBank/DDBJ databases">
        <authorList>
            <consortium name="DOE Joint Genome Institute"/>
            <person name="Ahrendt S."/>
            <person name="Riley R."/>
            <person name="Andreopoulos W."/>
            <person name="Labutti K."/>
            <person name="Pangilinan J."/>
            <person name="Ruiz-Duenas F.J."/>
            <person name="Barrasa J.M."/>
            <person name="Sanchez-Garcia M."/>
            <person name="Camarero S."/>
            <person name="Miyauchi S."/>
            <person name="Serrano A."/>
            <person name="Linde D."/>
            <person name="Babiker R."/>
            <person name="Drula E."/>
            <person name="Ayuso-Fernandez I."/>
            <person name="Pacheco R."/>
            <person name="Padilla G."/>
            <person name="Ferreira P."/>
            <person name="Barriuso J."/>
            <person name="Kellner H."/>
            <person name="Castanera R."/>
            <person name="Alfaro M."/>
            <person name="Ramirez L."/>
            <person name="Pisabarro A.G."/>
            <person name="Kuo A."/>
            <person name="Tritt A."/>
            <person name="Lipzen A."/>
            <person name="He G."/>
            <person name="Yan M."/>
            <person name="Ng V."/>
            <person name="Cullen D."/>
            <person name="Martin F."/>
            <person name="Rosso M.-N."/>
            <person name="Henrissat B."/>
            <person name="Hibbett D."/>
            <person name="Martinez A.T."/>
            <person name="Grigoriev I.V."/>
        </authorList>
    </citation>
    <scope>NUCLEOTIDE SEQUENCE</scope>
    <source>
        <strain evidence="7">CBS 247.69</strain>
    </source>
</reference>
<dbReference type="GO" id="GO:0016705">
    <property type="term" value="F:oxidoreductase activity, acting on paired donors, with incorporation or reduction of molecular oxygen"/>
    <property type="evidence" value="ECO:0007669"/>
    <property type="project" value="InterPro"/>
</dbReference>
<evidence type="ECO:0000256" key="6">
    <source>
        <dbReference type="RuleBase" id="RU000461"/>
    </source>
</evidence>
<dbReference type="PRINTS" id="PR00385">
    <property type="entry name" value="P450"/>
</dbReference>
<comment type="cofactor">
    <cofactor evidence="1 5">
        <name>heme</name>
        <dbReference type="ChEBI" id="CHEBI:30413"/>
    </cofactor>
</comment>